<feature type="transmembrane region" description="Helical" evidence="1">
    <location>
        <begin position="434"/>
        <end position="456"/>
    </location>
</feature>
<evidence type="ECO:0000256" key="1">
    <source>
        <dbReference type="SAM" id="Phobius"/>
    </source>
</evidence>
<organism evidence="2 3">
    <name type="scientific">Heterodermia speciosa</name>
    <dbReference type="NCBI Taxonomy" id="116794"/>
    <lineage>
        <taxon>Eukaryota</taxon>
        <taxon>Fungi</taxon>
        <taxon>Dikarya</taxon>
        <taxon>Ascomycota</taxon>
        <taxon>Pezizomycotina</taxon>
        <taxon>Lecanoromycetes</taxon>
        <taxon>OSLEUM clade</taxon>
        <taxon>Lecanoromycetidae</taxon>
        <taxon>Caliciales</taxon>
        <taxon>Physciaceae</taxon>
        <taxon>Heterodermia</taxon>
    </lineage>
</organism>
<accession>A0A8H3J731</accession>
<gene>
    <name evidence="2" type="ORF">HETSPECPRED_003845</name>
</gene>
<feature type="transmembrane region" description="Helical" evidence="1">
    <location>
        <begin position="120"/>
        <end position="138"/>
    </location>
</feature>
<dbReference type="EMBL" id="CAJPDS010000223">
    <property type="protein sequence ID" value="CAF9941663.1"/>
    <property type="molecule type" value="Genomic_DNA"/>
</dbReference>
<feature type="transmembrane region" description="Helical" evidence="1">
    <location>
        <begin position="267"/>
        <end position="288"/>
    </location>
</feature>
<dbReference type="AlphaFoldDB" id="A0A8H3J731"/>
<dbReference type="OrthoDB" id="5392263at2759"/>
<protein>
    <submittedName>
        <fullName evidence="2">Uncharacterized protein</fullName>
    </submittedName>
</protein>
<feature type="transmembrane region" description="Helical" evidence="1">
    <location>
        <begin position="86"/>
        <end position="108"/>
    </location>
</feature>
<feature type="transmembrane region" description="Helical" evidence="1">
    <location>
        <begin position="300"/>
        <end position="320"/>
    </location>
</feature>
<name>A0A8H3J731_9LECA</name>
<sequence length="541" mass="60777">MATKYDDFPSETSEFSFMRDSLFILCVMNQYSVKPELPPIEAERLLRLALFSNMLQLPHAEDGEKDLLRRRTKLARDLREGRKKGVVPVFVSFLWFVFALALSIQLAFGSLGNNQTAHNLAIGFLSGWLPIMVLASTVDRNAVSADSIQAKLNTLLSDVRLALLDEVTMTAYMQVTKTGQEDFTWCNGLLDADVFDGNFFTDFSGQGRRHWHYGVAHPLLAGIESKFMAEYGRDWLNDGYAARLAIVVGSRNINGLKMFDPRMMWQILSSIFIVGGSAGGAFVISYYTPTVGLGCRTGGYLVYMNIAFGLLIVELIVWYLTHETATRSSVSMRTRLQITLAHFRSQKRPDVSIGKRLASSIRAWASRLSSRDVIRKFVLRPCEAFNSAWLAYIISAQTFGSYQTCACMATTWAGHGGYIDFETYADYGAKGVNYFWGAATALSITVMTAGLAYIAVEFCTQSHLSTEDYGRAMQGLKQTRRFKRYTLVFRAIPDLVIKAAKLLSSKSSRGRTRPGRRGLVWTMKTREHTDFFQISEDKVER</sequence>
<comment type="caution">
    <text evidence="2">The sequence shown here is derived from an EMBL/GenBank/DDBJ whole genome shotgun (WGS) entry which is preliminary data.</text>
</comment>
<dbReference type="Proteomes" id="UP000664521">
    <property type="component" value="Unassembled WGS sequence"/>
</dbReference>
<reference evidence="2" key="1">
    <citation type="submission" date="2021-03" db="EMBL/GenBank/DDBJ databases">
        <authorList>
            <person name="Tagirdzhanova G."/>
        </authorList>
    </citation>
    <scope>NUCLEOTIDE SEQUENCE</scope>
</reference>
<keyword evidence="3" id="KW-1185">Reference proteome</keyword>
<evidence type="ECO:0000313" key="3">
    <source>
        <dbReference type="Proteomes" id="UP000664521"/>
    </source>
</evidence>
<keyword evidence="1" id="KW-1133">Transmembrane helix</keyword>
<keyword evidence="1" id="KW-0472">Membrane</keyword>
<proteinExistence type="predicted"/>
<evidence type="ECO:0000313" key="2">
    <source>
        <dbReference type="EMBL" id="CAF9941663.1"/>
    </source>
</evidence>
<keyword evidence="1" id="KW-0812">Transmembrane</keyword>